<evidence type="ECO:0000313" key="3">
    <source>
        <dbReference type="Proteomes" id="UP000652427"/>
    </source>
</evidence>
<dbReference type="SUPFAM" id="SSF54637">
    <property type="entry name" value="Thioesterase/thiol ester dehydrase-isomerase"/>
    <property type="match status" value="1"/>
</dbReference>
<dbReference type="CDD" id="cd03443">
    <property type="entry name" value="PaaI_thioesterase"/>
    <property type="match status" value="1"/>
</dbReference>
<protein>
    <submittedName>
        <fullName evidence="2">PaaI family thioesterase</fullName>
    </submittedName>
</protein>
<dbReference type="Pfam" id="PF03061">
    <property type="entry name" value="4HBT"/>
    <property type="match status" value="1"/>
</dbReference>
<dbReference type="EMBL" id="JABWMH010000004">
    <property type="protein sequence ID" value="NVD28808.1"/>
    <property type="molecule type" value="Genomic_DNA"/>
</dbReference>
<gene>
    <name evidence="2" type="ORF">HUO14_12980</name>
</gene>
<feature type="domain" description="Thioesterase" evidence="1">
    <location>
        <begin position="68"/>
        <end position="139"/>
    </location>
</feature>
<reference evidence="2 3" key="1">
    <citation type="submission" date="2020-06" db="EMBL/GenBank/DDBJ databases">
        <authorList>
            <person name="Kim S.-J."/>
            <person name="Park S.-J."/>
        </authorList>
    </citation>
    <scope>NUCLEOTIDE SEQUENCE [LARGE SCALE GENOMIC DNA]</scope>
    <source>
        <strain evidence="2 3">SW-151</strain>
    </source>
</reference>
<dbReference type="Proteomes" id="UP000652427">
    <property type="component" value="Unassembled WGS sequence"/>
</dbReference>
<sequence length="164" mass="18412">MTEAERNFEISNPDPDYPGWYTWVLNDPDCYNSFLGKLIVRRGGDGLGDDIARVRMFPERKHRNLGDVVHGGTMMGFIDCSLFAAMRVFELGPSGYAVTLELQTHFIGAARMTEPLEAQVEITRETGRFLFMRGLVVQGAEGEDNMASFTAIVKKAPRQKTDMQ</sequence>
<proteinExistence type="predicted"/>
<name>A0ABX2N521_9SPHN</name>
<keyword evidence="3" id="KW-1185">Reference proteome</keyword>
<organism evidence="2 3">
    <name type="scientific">Parasphingorhabdus flavimaris</name>
    <dbReference type="NCBI Taxonomy" id="266812"/>
    <lineage>
        <taxon>Bacteria</taxon>
        <taxon>Pseudomonadati</taxon>
        <taxon>Pseudomonadota</taxon>
        <taxon>Alphaproteobacteria</taxon>
        <taxon>Sphingomonadales</taxon>
        <taxon>Sphingomonadaceae</taxon>
        <taxon>Parasphingorhabdus</taxon>
    </lineage>
</organism>
<evidence type="ECO:0000313" key="2">
    <source>
        <dbReference type="EMBL" id="NVD28808.1"/>
    </source>
</evidence>
<dbReference type="InterPro" id="IPR006683">
    <property type="entry name" value="Thioestr_dom"/>
</dbReference>
<evidence type="ECO:0000259" key="1">
    <source>
        <dbReference type="Pfam" id="PF03061"/>
    </source>
</evidence>
<dbReference type="RefSeq" id="WP_176280273.1">
    <property type="nucleotide sequence ID" value="NZ_JABWMH010000004.1"/>
</dbReference>
<dbReference type="Gene3D" id="3.10.129.10">
    <property type="entry name" value="Hotdog Thioesterase"/>
    <property type="match status" value="1"/>
</dbReference>
<accession>A0ABX2N521</accession>
<dbReference type="InterPro" id="IPR029069">
    <property type="entry name" value="HotDog_dom_sf"/>
</dbReference>
<comment type="caution">
    <text evidence="2">The sequence shown here is derived from an EMBL/GenBank/DDBJ whole genome shotgun (WGS) entry which is preliminary data.</text>
</comment>